<dbReference type="SUPFAM" id="SSF56935">
    <property type="entry name" value="Porins"/>
    <property type="match status" value="1"/>
</dbReference>
<comment type="caution">
    <text evidence="19">The sequence shown here is derived from an EMBL/GenBank/DDBJ whole genome shotgun (WGS) entry which is preliminary data.</text>
</comment>
<dbReference type="InterPro" id="IPR010916">
    <property type="entry name" value="TonB_box_CS"/>
</dbReference>
<evidence type="ECO:0000256" key="10">
    <source>
        <dbReference type="ARBA" id="ARBA00023170"/>
    </source>
</evidence>
<evidence type="ECO:0000256" key="1">
    <source>
        <dbReference type="ARBA" id="ARBA00004571"/>
    </source>
</evidence>
<keyword evidence="20" id="KW-1185">Reference proteome</keyword>
<dbReference type="InterPro" id="IPR039426">
    <property type="entry name" value="TonB-dep_rcpt-like"/>
</dbReference>
<sequence>MSIPVSRQAAALSLAFAAAASAHADPVPDTVVVTATRTPQRADEVIPDTVVVTSDDIAHAGAGSVADVLRRQRGIEIARNGGAGTSTSVYLRGANGNQVVVLVDGVRIGSATTGTAAWNAIPLSAVDHIEIVYGPLSSLYGADAIGGVVQIFTKQGQGQPSFSAGAAGGTYGTNRYDAGVVGSTDGEHAVTYALGGAREESDGFSSTRPGSSSYNPDDDGYTRTTVNGRVTMRLADGHEIGAQFLKSRLSAQYDNGKSTFDARNRQEVDSYALFLNDRFLPGWRSSVQAARSEDKLGSFTSTAPSGTTQLNTRQDEFTWQNTFDLNGATLQVLANHRKEQVLSSSVANLNRSRVTNAVAAAYDVRRGSHLLDVSARNDWSEYGAKTTGAAGYGYEFTNDLRATASVGTSFRAPTFNELFYPGYGLASNEPERGRNAEAGVQYRVAGVDLRANYYRNRLTDMIVSVTPCPSRTGSCAYNVDHALLEGLTLAADTRIGNLALRASADLQNPRDETTGKQLARRARRHAAVGADYSLGQVDSGVELQASGRRFDDAGNTYRLGGYGLLNLYTTWHLTRDWSLLARVDNAADKHYDLARNYGTAGRSWFAGIRYGIR</sequence>
<keyword evidence="4 12" id="KW-1134">Transmembrane beta strand</keyword>
<comment type="similarity">
    <text evidence="2 12 14">Belongs to the TonB-dependent receptor family.</text>
</comment>
<proteinExistence type="inferred from homology"/>
<keyword evidence="8 13" id="KW-0798">TonB box</keyword>
<evidence type="ECO:0000256" key="2">
    <source>
        <dbReference type="ARBA" id="ARBA00009810"/>
    </source>
</evidence>
<evidence type="ECO:0000256" key="6">
    <source>
        <dbReference type="ARBA" id="ARBA00022729"/>
    </source>
</evidence>
<accession>A0ABT1ZZX1</accession>
<keyword evidence="6 16" id="KW-0732">Signal</keyword>
<feature type="signal peptide" evidence="16">
    <location>
        <begin position="1"/>
        <end position="24"/>
    </location>
</feature>
<dbReference type="InterPro" id="IPR000531">
    <property type="entry name" value="Beta-barrel_TonB"/>
</dbReference>
<keyword evidence="11 12" id="KW-0998">Cell outer membrane</keyword>
<protein>
    <submittedName>
        <fullName evidence="19">TonB-dependent receptor</fullName>
    </submittedName>
</protein>
<feature type="domain" description="TonB-dependent receptor-like beta-barrel" evidence="17">
    <location>
        <begin position="305"/>
        <end position="585"/>
    </location>
</feature>
<evidence type="ECO:0000256" key="8">
    <source>
        <dbReference type="ARBA" id="ARBA00023077"/>
    </source>
</evidence>
<evidence type="ECO:0000259" key="18">
    <source>
        <dbReference type="Pfam" id="PF07715"/>
    </source>
</evidence>
<dbReference type="PROSITE" id="PS52016">
    <property type="entry name" value="TONB_DEPENDENT_REC_3"/>
    <property type="match status" value="1"/>
</dbReference>
<dbReference type="Gene3D" id="2.170.130.10">
    <property type="entry name" value="TonB-dependent receptor, plug domain"/>
    <property type="match status" value="1"/>
</dbReference>
<feature type="short sequence motif" description="TonB box" evidence="13">
    <location>
        <begin position="30"/>
        <end position="36"/>
    </location>
</feature>
<dbReference type="InterPro" id="IPR037066">
    <property type="entry name" value="Plug_dom_sf"/>
</dbReference>
<evidence type="ECO:0000256" key="15">
    <source>
        <dbReference type="SAM" id="MobiDB-lite"/>
    </source>
</evidence>
<evidence type="ECO:0000256" key="16">
    <source>
        <dbReference type="SAM" id="SignalP"/>
    </source>
</evidence>
<evidence type="ECO:0000256" key="13">
    <source>
        <dbReference type="PROSITE-ProRule" id="PRU10143"/>
    </source>
</evidence>
<dbReference type="Pfam" id="PF07715">
    <property type="entry name" value="Plug"/>
    <property type="match status" value="1"/>
</dbReference>
<keyword evidence="7" id="KW-0406">Ion transport</keyword>
<evidence type="ECO:0000313" key="20">
    <source>
        <dbReference type="Proteomes" id="UP001204151"/>
    </source>
</evidence>
<dbReference type="EMBL" id="JANUGW010000038">
    <property type="protein sequence ID" value="MCS0585483.1"/>
    <property type="molecule type" value="Genomic_DNA"/>
</dbReference>
<comment type="subcellular location">
    <subcellularLocation>
        <location evidence="1 12">Cell outer membrane</location>
        <topology evidence="1 12">Multi-pass membrane protein</topology>
    </subcellularLocation>
</comment>
<evidence type="ECO:0000256" key="14">
    <source>
        <dbReference type="RuleBase" id="RU003357"/>
    </source>
</evidence>
<feature type="region of interest" description="Disordered" evidence="15">
    <location>
        <begin position="199"/>
        <end position="224"/>
    </location>
</feature>
<evidence type="ECO:0000256" key="7">
    <source>
        <dbReference type="ARBA" id="ARBA00023065"/>
    </source>
</evidence>
<dbReference type="PANTHER" id="PTHR30069">
    <property type="entry name" value="TONB-DEPENDENT OUTER MEMBRANE RECEPTOR"/>
    <property type="match status" value="1"/>
</dbReference>
<evidence type="ECO:0000259" key="17">
    <source>
        <dbReference type="Pfam" id="PF00593"/>
    </source>
</evidence>
<evidence type="ECO:0000313" key="19">
    <source>
        <dbReference type="EMBL" id="MCS0585483.1"/>
    </source>
</evidence>
<reference evidence="19 20" key="1">
    <citation type="submission" date="2022-08" db="EMBL/GenBank/DDBJ databases">
        <title>Reclassification of Massilia species as members of the genera Telluria, Duganella, Pseudoduganella, Mokoshia gen. nov. and Zemynaea gen. nov. using orthogonal and non-orthogonal genome-based approaches.</title>
        <authorList>
            <person name="Bowman J.P."/>
        </authorList>
    </citation>
    <scope>NUCLEOTIDE SEQUENCE [LARGE SCALE GENOMIC DNA]</scope>
    <source>
        <strain evidence="19 20">JCM 31316</strain>
    </source>
</reference>
<evidence type="ECO:0000256" key="3">
    <source>
        <dbReference type="ARBA" id="ARBA00022448"/>
    </source>
</evidence>
<dbReference type="PANTHER" id="PTHR30069:SF53">
    <property type="entry name" value="COLICIN I RECEPTOR-RELATED"/>
    <property type="match status" value="1"/>
</dbReference>
<feature type="chain" id="PRO_5046074494" evidence="16">
    <location>
        <begin position="25"/>
        <end position="613"/>
    </location>
</feature>
<keyword evidence="3 12" id="KW-0813">Transport</keyword>
<dbReference type="Proteomes" id="UP001204151">
    <property type="component" value="Unassembled WGS sequence"/>
</dbReference>
<evidence type="ECO:0000256" key="12">
    <source>
        <dbReference type="PROSITE-ProRule" id="PRU01360"/>
    </source>
</evidence>
<dbReference type="InterPro" id="IPR036942">
    <property type="entry name" value="Beta-barrel_TonB_sf"/>
</dbReference>
<name>A0ABT1ZZX1_9BURK</name>
<organism evidence="19 20">
    <name type="scientific">Massilia pinisoli</name>
    <dbReference type="NCBI Taxonomy" id="1772194"/>
    <lineage>
        <taxon>Bacteria</taxon>
        <taxon>Pseudomonadati</taxon>
        <taxon>Pseudomonadota</taxon>
        <taxon>Betaproteobacteria</taxon>
        <taxon>Burkholderiales</taxon>
        <taxon>Oxalobacteraceae</taxon>
        <taxon>Telluria group</taxon>
        <taxon>Massilia</taxon>
    </lineage>
</organism>
<dbReference type="RefSeq" id="WP_258820005.1">
    <property type="nucleotide sequence ID" value="NZ_JANUGW010000038.1"/>
</dbReference>
<evidence type="ECO:0000256" key="4">
    <source>
        <dbReference type="ARBA" id="ARBA00022452"/>
    </source>
</evidence>
<feature type="compositionally biased region" description="Polar residues" evidence="15">
    <location>
        <begin position="203"/>
        <end position="215"/>
    </location>
</feature>
<dbReference type="PROSITE" id="PS00430">
    <property type="entry name" value="TONB_DEPENDENT_REC_1"/>
    <property type="match status" value="1"/>
</dbReference>
<dbReference type="Gene3D" id="2.40.170.20">
    <property type="entry name" value="TonB-dependent receptor, beta-barrel domain"/>
    <property type="match status" value="1"/>
</dbReference>
<dbReference type="Pfam" id="PF00593">
    <property type="entry name" value="TonB_dep_Rec_b-barrel"/>
    <property type="match status" value="1"/>
</dbReference>
<keyword evidence="5 12" id="KW-0812">Transmembrane</keyword>
<evidence type="ECO:0000256" key="9">
    <source>
        <dbReference type="ARBA" id="ARBA00023136"/>
    </source>
</evidence>
<feature type="domain" description="TonB-dependent receptor plug" evidence="18">
    <location>
        <begin position="49"/>
        <end position="148"/>
    </location>
</feature>
<keyword evidence="9 12" id="KW-0472">Membrane</keyword>
<gene>
    <name evidence="19" type="ORF">NX784_28275</name>
</gene>
<evidence type="ECO:0000256" key="11">
    <source>
        <dbReference type="ARBA" id="ARBA00023237"/>
    </source>
</evidence>
<dbReference type="InterPro" id="IPR012910">
    <property type="entry name" value="Plug_dom"/>
</dbReference>
<keyword evidence="10 19" id="KW-0675">Receptor</keyword>
<evidence type="ECO:0000256" key="5">
    <source>
        <dbReference type="ARBA" id="ARBA00022692"/>
    </source>
</evidence>